<dbReference type="EMBL" id="JBFAUK010000007">
    <property type="protein sequence ID" value="MEV5507253.1"/>
    <property type="molecule type" value="Genomic_DNA"/>
</dbReference>
<organism evidence="1 2">
    <name type="scientific">Streptomyces orinoci</name>
    <name type="common">Streptoverticillium orinoci</name>
    <dbReference type="NCBI Taxonomy" id="67339"/>
    <lineage>
        <taxon>Bacteria</taxon>
        <taxon>Bacillati</taxon>
        <taxon>Actinomycetota</taxon>
        <taxon>Actinomycetes</taxon>
        <taxon>Kitasatosporales</taxon>
        <taxon>Streptomycetaceae</taxon>
        <taxon>Streptomyces</taxon>
    </lineage>
</organism>
<evidence type="ECO:0000313" key="2">
    <source>
        <dbReference type="Proteomes" id="UP001552594"/>
    </source>
</evidence>
<protein>
    <recommendedName>
        <fullName evidence="3">Secreted protein</fullName>
    </recommendedName>
</protein>
<name>A0ABV3JWI6_STRON</name>
<comment type="caution">
    <text evidence="1">The sequence shown here is derived from an EMBL/GenBank/DDBJ whole genome shotgun (WGS) entry which is preliminary data.</text>
</comment>
<gene>
    <name evidence="1" type="ORF">AB0L16_12350</name>
</gene>
<sequence>MQPPAGLPHTRTRPVHWLVTALTLAAVLTGAALLGPGDDTATASAPPAAAPDARTAHYPLNCGPAGLDVVHQAVADLDGDGRPETVAVVRCASGGGTPPSGVYVLSPAAGPGGAPRLTATLVDPAQKMSVTGFSVRQGLISATLLGYSAPSVPRCCPDLRRSVQWRWQDGKFALTAAPVAGSV</sequence>
<accession>A0ABV3JWI6</accession>
<dbReference type="RefSeq" id="WP_109278968.1">
    <property type="nucleotide sequence ID" value="NZ_JBFAUK010000007.1"/>
</dbReference>
<dbReference type="Proteomes" id="UP001552594">
    <property type="component" value="Unassembled WGS sequence"/>
</dbReference>
<proteinExistence type="predicted"/>
<keyword evidence="2" id="KW-1185">Reference proteome</keyword>
<evidence type="ECO:0008006" key="3">
    <source>
        <dbReference type="Google" id="ProtNLM"/>
    </source>
</evidence>
<reference evidence="1 2" key="1">
    <citation type="submission" date="2024-06" db="EMBL/GenBank/DDBJ databases">
        <title>The Natural Products Discovery Center: Release of the First 8490 Sequenced Strains for Exploring Actinobacteria Biosynthetic Diversity.</title>
        <authorList>
            <person name="Kalkreuter E."/>
            <person name="Kautsar S.A."/>
            <person name="Yang D."/>
            <person name="Bader C.D."/>
            <person name="Teijaro C.N."/>
            <person name="Fluegel L."/>
            <person name="Davis C.M."/>
            <person name="Simpson J.R."/>
            <person name="Lauterbach L."/>
            <person name="Steele A.D."/>
            <person name="Gui C."/>
            <person name="Meng S."/>
            <person name="Li G."/>
            <person name="Viehrig K."/>
            <person name="Ye F."/>
            <person name="Su P."/>
            <person name="Kiefer A.F."/>
            <person name="Nichols A."/>
            <person name="Cepeda A.J."/>
            <person name="Yan W."/>
            <person name="Fan B."/>
            <person name="Jiang Y."/>
            <person name="Adhikari A."/>
            <person name="Zheng C.-J."/>
            <person name="Schuster L."/>
            <person name="Cowan T.M."/>
            <person name="Smanski M.J."/>
            <person name="Chevrette M.G."/>
            <person name="De Carvalho L.P.S."/>
            <person name="Shen B."/>
        </authorList>
    </citation>
    <scope>NUCLEOTIDE SEQUENCE [LARGE SCALE GENOMIC DNA]</scope>
    <source>
        <strain evidence="1 2">NPDC052347</strain>
    </source>
</reference>
<evidence type="ECO:0000313" key="1">
    <source>
        <dbReference type="EMBL" id="MEV5507253.1"/>
    </source>
</evidence>